<keyword evidence="3" id="KW-1185">Reference proteome</keyword>
<organism evidence="2 3">
    <name type="scientific">Salinactinospora qingdaonensis</name>
    <dbReference type="NCBI Taxonomy" id="702744"/>
    <lineage>
        <taxon>Bacteria</taxon>
        <taxon>Bacillati</taxon>
        <taxon>Actinomycetota</taxon>
        <taxon>Actinomycetes</taxon>
        <taxon>Streptosporangiales</taxon>
        <taxon>Nocardiopsidaceae</taxon>
        <taxon>Salinactinospora</taxon>
    </lineage>
</organism>
<evidence type="ECO:0000256" key="1">
    <source>
        <dbReference type="SAM" id="MobiDB-lite"/>
    </source>
</evidence>
<sequence>MSGKDIMVFKRLLAAFGVGGPSVDTVLVNPHVRPGMPLEGHVELVGGDHDTEIEEIVLALLTRVEVEVGEEEAEPLVEFARIPVAGPLELAAEERRSIPFSYMVPWQAPLTEAGGDTLPGVGAALRTEVAIDGALDKSDLDPVFVYPLLAQDRILEGFARLGFVVKHAGVEAGHLPGTAQELPFFQEIEFHPAPRYAHQFEEIEVSFIADAEGMDVVLEFDKRGGMFSEGHDLAGCFRITHSEAETVDWTTQLDVWLHEALERHHLLFGGHYDHGGHHEHEEHEEDGGGWGGVVAGAAAGVAAGVIASEVVDAFDDDEEELEEELEEQEEELEELEEEVEEE</sequence>
<name>A0ABP7FY90_9ACTN</name>
<gene>
    <name evidence="2" type="ORF">GCM10022402_33250</name>
</gene>
<protein>
    <submittedName>
        <fullName evidence="2">Sporulation protein</fullName>
    </submittedName>
</protein>
<dbReference type="InterPro" id="IPR009776">
    <property type="entry name" value="Spore_0_M"/>
</dbReference>
<evidence type="ECO:0000313" key="2">
    <source>
        <dbReference type="EMBL" id="GAA3751516.1"/>
    </source>
</evidence>
<reference evidence="3" key="1">
    <citation type="journal article" date="2019" name="Int. J. Syst. Evol. Microbiol.">
        <title>The Global Catalogue of Microorganisms (GCM) 10K type strain sequencing project: providing services to taxonomists for standard genome sequencing and annotation.</title>
        <authorList>
            <consortium name="The Broad Institute Genomics Platform"/>
            <consortium name="The Broad Institute Genome Sequencing Center for Infectious Disease"/>
            <person name="Wu L."/>
            <person name="Ma J."/>
        </authorList>
    </citation>
    <scope>NUCLEOTIDE SEQUENCE [LARGE SCALE GENOMIC DNA]</scope>
    <source>
        <strain evidence="3">JCM 17137</strain>
    </source>
</reference>
<dbReference type="EMBL" id="BAABDD010000016">
    <property type="protein sequence ID" value="GAA3751516.1"/>
    <property type="molecule type" value="Genomic_DNA"/>
</dbReference>
<dbReference type="PANTHER" id="PTHR40053">
    <property type="entry name" value="SPORULATION-CONTROL PROTEIN SPO0M"/>
    <property type="match status" value="1"/>
</dbReference>
<dbReference type="Pfam" id="PF07070">
    <property type="entry name" value="Spo0M"/>
    <property type="match status" value="1"/>
</dbReference>
<comment type="caution">
    <text evidence="2">The sequence shown here is derived from an EMBL/GenBank/DDBJ whole genome shotgun (WGS) entry which is preliminary data.</text>
</comment>
<proteinExistence type="predicted"/>
<dbReference type="PANTHER" id="PTHR40053:SF1">
    <property type="entry name" value="SPORULATION-CONTROL PROTEIN SPO0M"/>
    <property type="match status" value="1"/>
</dbReference>
<dbReference type="Proteomes" id="UP001500908">
    <property type="component" value="Unassembled WGS sequence"/>
</dbReference>
<feature type="region of interest" description="Disordered" evidence="1">
    <location>
        <begin position="313"/>
        <end position="342"/>
    </location>
</feature>
<evidence type="ECO:0000313" key="3">
    <source>
        <dbReference type="Proteomes" id="UP001500908"/>
    </source>
</evidence>
<accession>A0ABP7FY90</accession>